<keyword evidence="3" id="KW-1185">Reference proteome</keyword>
<feature type="region of interest" description="Disordered" evidence="1">
    <location>
        <begin position="1"/>
        <end position="20"/>
    </location>
</feature>
<dbReference type="EMBL" id="BGPR01026543">
    <property type="protein sequence ID" value="GBN96354.1"/>
    <property type="molecule type" value="Genomic_DNA"/>
</dbReference>
<organism evidence="2 3">
    <name type="scientific">Araneus ventricosus</name>
    <name type="common">Orbweaver spider</name>
    <name type="synonym">Epeira ventricosa</name>
    <dbReference type="NCBI Taxonomy" id="182803"/>
    <lineage>
        <taxon>Eukaryota</taxon>
        <taxon>Metazoa</taxon>
        <taxon>Ecdysozoa</taxon>
        <taxon>Arthropoda</taxon>
        <taxon>Chelicerata</taxon>
        <taxon>Arachnida</taxon>
        <taxon>Araneae</taxon>
        <taxon>Araneomorphae</taxon>
        <taxon>Entelegynae</taxon>
        <taxon>Araneoidea</taxon>
        <taxon>Araneidae</taxon>
        <taxon>Araneus</taxon>
    </lineage>
</organism>
<sequence>MFYSRNENQNHFHAHKPKKSIRVELPPAEEGRTSFRGLVACATGNEASKAGHSTLFHSMTFGTREGKSFRQCENPMKIGIEDWKCWMKVVLPSDASSHMPLVTRPLKRGIHRCSTL</sequence>
<comment type="caution">
    <text evidence="2">The sequence shown here is derived from an EMBL/GenBank/DDBJ whole genome shotgun (WGS) entry which is preliminary data.</text>
</comment>
<evidence type="ECO:0000256" key="1">
    <source>
        <dbReference type="SAM" id="MobiDB-lite"/>
    </source>
</evidence>
<gene>
    <name evidence="2" type="ORF">AVEN_74831_1</name>
</gene>
<evidence type="ECO:0000313" key="3">
    <source>
        <dbReference type="Proteomes" id="UP000499080"/>
    </source>
</evidence>
<feature type="compositionally biased region" description="Polar residues" evidence="1">
    <location>
        <begin position="1"/>
        <end position="11"/>
    </location>
</feature>
<accession>A0A4Y2T6V6</accession>
<dbReference type="Proteomes" id="UP000499080">
    <property type="component" value="Unassembled WGS sequence"/>
</dbReference>
<name>A0A4Y2T6V6_ARAVE</name>
<proteinExistence type="predicted"/>
<reference evidence="2 3" key="1">
    <citation type="journal article" date="2019" name="Sci. Rep.">
        <title>Orb-weaving spider Araneus ventricosus genome elucidates the spidroin gene catalogue.</title>
        <authorList>
            <person name="Kono N."/>
            <person name="Nakamura H."/>
            <person name="Ohtoshi R."/>
            <person name="Moran D.A.P."/>
            <person name="Shinohara A."/>
            <person name="Yoshida Y."/>
            <person name="Fujiwara M."/>
            <person name="Mori M."/>
            <person name="Tomita M."/>
            <person name="Arakawa K."/>
        </authorList>
    </citation>
    <scope>NUCLEOTIDE SEQUENCE [LARGE SCALE GENOMIC DNA]</scope>
</reference>
<dbReference type="AlphaFoldDB" id="A0A4Y2T6V6"/>
<evidence type="ECO:0000313" key="2">
    <source>
        <dbReference type="EMBL" id="GBN96354.1"/>
    </source>
</evidence>
<protein>
    <submittedName>
        <fullName evidence="2">Uncharacterized protein</fullName>
    </submittedName>
</protein>